<dbReference type="GO" id="GO:0005576">
    <property type="term" value="C:extracellular region"/>
    <property type="evidence" value="ECO:0007669"/>
    <property type="project" value="InterPro"/>
</dbReference>
<proteinExistence type="predicted"/>
<organism evidence="4 5">
    <name type="scientific">Hallerella succinigenes</name>
    <dbReference type="NCBI Taxonomy" id="1896222"/>
    <lineage>
        <taxon>Bacteria</taxon>
        <taxon>Pseudomonadati</taxon>
        <taxon>Fibrobacterota</taxon>
        <taxon>Fibrobacteria</taxon>
        <taxon>Fibrobacterales</taxon>
        <taxon>Fibrobacteraceae</taxon>
        <taxon>Hallerella</taxon>
    </lineage>
</organism>
<dbReference type="Proteomes" id="UP000231134">
    <property type="component" value="Unassembled WGS sequence"/>
</dbReference>
<dbReference type="Pfam" id="PF04233">
    <property type="entry name" value="Phage_Mu_F"/>
    <property type="match status" value="1"/>
</dbReference>
<evidence type="ECO:0000256" key="1">
    <source>
        <dbReference type="SAM" id="MobiDB-lite"/>
    </source>
</evidence>
<name>A0A2M9A9J4_9BACT</name>
<dbReference type="InterPro" id="IPR006528">
    <property type="entry name" value="Phage_head_morphogenesis_dom"/>
</dbReference>
<evidence type="ECO:0000259" key="3">
    <source>
        <dbReference type="Pfam" id="PF04233"/>
    </source>
</evidence>
<protein>
    <submittedName>
        <fullName evidence="4">SPP1 gp7 family putative phage head morphogenesis protein</fullName>
    </submittedName>
</protein>
<dbReference type="AlphaFoldDB" id="A0A2M9A9J4"/>
<dbReference type="Pfam" id="PF03496">
    <property type="entry name" value="ADPrib_exo_Tox"/>
    <property type="match status" value="1"/>
</dbReference>
<dbReference type="InterPro" id="IPR003540">
    <property type="entry name" value="ADP-ribosyltransferase"/>
</dbReference>
<feature type="domain" description="Phage head morphogenesis" evidence="3">
    <location>
        <begin position="148"/>
        <end position="271"/>
    </location>
</feature>
<dbReference type="OrthoDB" id="9786383at2"/>
<evidence type="ECO:0000313" key="5">
    <source>
        <dbReference type="Proteomes" id="UP000231134"/>
    </source>
</evidence>
<sequence length="890" mass="100669">MGAFQEFARAAMAAGTKRGRRPVMNAQQFYPRGMERELQQKTVAEFMRIYRQFLEAALVGFSTFRDDQGDLSESQPVLSDAFKGELTSIEMRTDRKARENFSRQSEMIIGAPYYPPGSTEWILNDWHATFQDLCVSACAQQKTKIAVIVAGAKQAGWNKAQLEKAIEKQLPSQFKHRAELIARTELAKLNTAVTLETYRSAGVQYYKWLTTIDGRERESHALMNDRICSVTDGDVYFEQNPKQPLRPIEHRRTGDMYHGHPGTDFQCRCSMVMWDPAIDGDYEVKDSDLLEQREAEELAEKEAQERAEAERKAKEQAEREKAAEALRTAKETAKRAEAERQAAEKARQEAEENARKLAEEARTARLEAAAVKRHAERTEEMERAIVSAWNRRRILRNAEARHAERTQEQATAIQQRWDDRQAKIKEAIKTVDDIRGEYSGIKGLAFPSTVKKAESQGKYTKAAGLAQNFKAKVDAEASKLDLLAEPLEAMRKHGLKEAQAVQDAVRKKLEYLEQFDIDKKIKKLEFEIEYVEKNKKYATWEVAKKAYEKALAEVVKKAAEEAEVKIDVLASAAKFAKTKKFVTEVSKLQKLAKPTTKKELDDLNAKIDSVEQMAVKSVLDPKAGDIYNEVSFKPSTAKQRNAARFIDSGEWKSQDASLMPNASAAWRTATLEQKQAAYYYTQGSKVNNEPLYGAHYYSSGKDVMEAVTKHNPNLTRLIDRTSLPHDTWLRSGQGWGTFSGVFGIDLEAEINALNNGKRSNDDIAKALTKKFKGKTGTQKAFLSTSFSRNTGFLKSDLNFKIFAPKGTKCLYAEPFSAYGVRDTSPTTWDGKEATMRLPATDPEFEGILQRGTEFKIVGFEYDQINDRWSPILEIIKQAVKPYIPGNPVIY</sequence>
<evidence type="ECO:0000259" key="2">
    <source>
        <dbReference type="Pfam" id="PF03496"/>
    </source>
</evidence>
<gene>
    <name evidence="4" type="ORF">BGX16_2437</name>
</gene>
<dbReference type="NCBIfam" id="TIGR01641">
    <property type="entry name" value="phageSPP1_gp7"/>
    <property type="match status" value="1"/>
</dbReference>
<accession>A0A2M9A9J4</accession>
<dbReference type="SUPFAM" id="SSF56399">
    <property type="entry name" value="ADP-ribosylation"/>
    <property type="match status" value="1"/>
</dbReference>
<feature type="domain" description="ADP ribosyltransferase" evidence="2">
    <location>
        <begin position="668"/>
        <end position="860"/>
    </location>
</feature>
<dbReference type="EMBL" id="PGEX01000001">
    <property type="protein sequence ID" value="PJJ42411.1"/>
    <property type="molecule type" value="Genomic_DNA"/>
</dbReference>
<reference evidence="4 5" key="1">
    <citation type="submission" date="2017-11" db="EMBL/GenBank/DDBJ databases">
        <title>Animal gut microbial communities from fecal samples from Wisconsin, USA.</title>
        <authorList>
            <person name="Neumann A."/>
        </authorList>
    </citation>
    <scope>NUCLEOTIDE SEQUENCE [LARGE SCALE GENOMIC DNA]</scope>
    <source>
        <strain evidence="4 5">UWS3</strain>
    </source>
</reference>
<dbReference type="Gene3D" id="3.90.176.10">
    <property type="entry name" value="Toxin ADP-ribosyltransferase, Chain A, domain 1"/>
    <property type="match status" value="1"/>
</dbReference>
<keyword evidence="5" id="KW-1185">Reference proteome</keyword>
<comment type="caution">
    <text evidence="4">The sequence shown here is derived from an EMBL/GenBank/DDBJ whole genome shotgun (WGS) entry which is preliminary data.</text>
</comment>
<dbReference type="RefSeq" id="WP_100426268.1">
    <property type="nucleotide sequence ID" value="NZ_PGEX01000001.1"/>
</dbReference>
<evidence type="ECO:0000313" key="4">
    <source>
        <dbReference type="EMBL" id="PJJ42411.1"/>
    </source>
</evidence>
<feature type="region of interest" description="Disordered" evidence="1">
    <location>
        <begin position="295"/>
        <end position="357"/>
    </location>
</feature>